<feature type="transmembrane region" description="Helical" evidence="6">
    <location>
        <begin position="177"/>
        <end position="199"/>
    </location>
</feature>
<dbReference type="GeneID" id="36520910"/>
<dbReference type="AlphaFoldDB" id="A0A2I2F4A1"/>
<dbReference type="Proteomes" id="UP000234585">
    <property type="component" value="Unassembled WGS sequence"/>
</dbReference>
<dbReference type="EMBL" id="KZ559163">
    <property type="protein sequence ID" value="PLB35408.1"/>
    <property type="molecule type" value="Genomic_DNA"/>
</dbReference>
<feature type="transmembrane region" description="Helical" evidence="6">
    <location>
        <begin position="146"/>
        <end position="165"/>
    </location>
</feature>
<dbReference type="OrthoDB" id="40134at2759"/>
<feature type="transmembrane region" description="Helical" evidence="6">
    <location>
        <begin position="261"/>
        <end position="283"/>
    </location>
</feature>
<comment type="similarity">
    <text evidence="2">Belongs to the amino acid/polyamine transporter 2 family.</text>
</comment>
<evidence type="ECO:0000313" key="9">
    <source>
        <dbReference type="Proteomes" id="UP000234585"/>
    </source>
</evidence>
<keyword evidence="5 6" id="KW-0472">Membrane</keyword>
<evidence type="ECO:0000256" key="6">
    <source>
        <dbReference type="SAM" id="Phobius"/>
    </source>
</evidence>
<feature type="transmembrane region" description="Helical" evidence="6">
    <location>
        <begin position="303"/>
        <end position="323"/>
    </location>
</feature>
<keyword evidence="3 6" id="KW-0812">Transmembrane</keyword>
<keyword evidence="4 6" id="KW-1133">Transmembrane helix</keyword>
<evidence type="ECO:0000256" key="5">
    <source>
        <dbReference type="ARBA" id="ARBA00023136"/>
    </source>
</evidence>
<feature type="transmembrane region" description="Helical" evidence="6">
    <location>
        <begin position="118"/>
        <end position="140"/>
    </location>
</feature>
<dbReference type="GO" id="GO:0015179">
    <property type="term" value="F:L-amino acid transmembrane transporter activity"/>
    <property type="evidence" value="ECO:0007669"/>
    <property type="project" value="TreeGrafter"/>
</dbReference>
<dbReference type="InterPro" id="IPR013057">
    <property type="entry name" value="AA_transpt_TM"/>
</dbReference>
<accession>A0A2I2F4A1</accession>
<sequence>MSDPRPSKNNDLEMTVQDGPTHDGVFGEITDQGPNYRNLGFLGTVVLMMKTEIGLGVLSIPTALDILGLAPGIVCLCALAAITTWSEYVVGTFKANHPGVYAIDDVGALLFGPWGRGILAAVFCLYWIFVTGSGILGISIGLNAVSTHGACTAVFVAIGALVGLLGSSVRTLGRITWLASIGLPSILIALVVVTIAVGVQDRPASAPTTRGPWVSDYQIVGDPTFPQAITAVASLVFAYSGSSGFFSIVSEMRNPSQYTRALIVCKVGVTLIYAIIGCLLYYYCGSYVASPALGSAGGTVKKVCYGLALPGLIVTTTIVAHIPSKFMFVHLLRGSPHLTNSSPTHWITWLGCTVSVTVIAYIIASAIPSFDALVSLIGALLGTLTCFQPMACMWLYDNWRSGTRGSKRWCCMVAWSILVIAIGTFLMVAGTYGSVVAVIASYETSGGGGAFSCADNSNSV</sequence>
<evidence type="ECO:0000256" key="2">
    <source>
        <dbReference type="ARBA" id="ARBA00008066"/>
    </source>
</evidence>
<gene>
    <name evidence="8" type="ORF">BDW47DRAFT_110538</name>
</gene>
<proteinExistence type="inferred from homology"/>
<name>A0A2I2F4A1_ASPCN</name>
<feature type="transmembrane region" description="Helical" evidence="6">
    <location>
        <begin position="228"/>
        <end position="249"/>
    </location>
</feature>
<evidence type="ECO:0000256" key="3">
    <source>
        <dbReference type="ARBA" id="ARBA00022692"/>
    </source>
</evidence>
<evidence type="ECO:0000313" key="8">
    <source>
        <dbReference type="EMBL" id="PLB35408.1"/>
    </source>
</evidence>
<dbReference type="Pfam" id="PF01490">
    <property type="entry name" value="Aa_trans"/>
    <property type="match status" value="1"/>
</dbReference>
<evidence type="ECO:0000256" key="1">
    <source>
        <dbReference type="ARBA" id="ARBA00004141"/>
    </source>
</evidence>
<feature type="domain" description="Amino acid transporter transmembrane" evidence="7">
    <location>
        <begin position="41"/>
        <end position="435"/>
    </location>
</feature>
<feature type="transmembrane region" description="Helical" evidence="6">
    <location>
        <begin position="39"/>
        <end position="60"/>
    </location>
</feature>
<organism evidence="8 9">
    <name type="scientific">Aspergillus candidus</name>
    <dbReference type="NCBI Taxonomy" id="41067"/>
    <lineage>
        <taxon>Eukaryota</taxon>
        <taxon>Fungi</taxon>
        <taxon>Dikarya</taxon>
        <taxon>Ascomycota</taxon>
        <taxon>Pezizomycotina</taxon>
        <taxon>Eurotiomycetes</taxon>
        <taxon>Eurotiomycetidae</taxon>
        <taxon>Eurotiales</taxon>
        <taxon>Aspergillaceae</taxon>
        <taxon>Aspergillus</taxon>
        <taxon>Aspergillus subgen. Circumdati</taxon>
    </lineage>
</organism>
<evidence type="ECO:0000256" key="4">
    <source>
        <dbReference type="ARBA" id="ARBA00022989"/>
    </source>
</evidence>
<dbReference type="STRING" id="41067.A0A2I2F4A1"/>
<reference evidence="8 9" key="1">
    <citation type="submission" date="2017-12" db="EMBL/GenBank/DDBJ databases">
        <authorList>
            <consortium name="DOE Joint Genome Institute"/>
            <person name="Haridas S."/>
            <person name="Kjaerbolling I."/>
            <person name="Vesth T.C."/>
            <person name="Frisvad J.C."/>
            <person name="Nybo J.L."/>
            <person name="Theobald S."/>
            <person name="Kuo A."/>
            <person name="Bowyer P."/>
            <person name="Matsuda Y."/>
            <person name="Mondo S."/>
            <person name="Lyhne E.K."/>
            <person name="Kogle M.E."/>
            <person name="Clum A."/>
            <person name="Lipzen A."/>
            <person name="Salamov A."/>
            <person name="Ngan C.Y."/>
            <person name="Daum C."/>
            <person name="Chiniquy J."/>
            <person name="Barry K."/>
            <person name="LaButti K."/>
            <person name="Simmons B.A."/>
            <person name="Magnuson J.K."/>
            <person name="Mortensen U.H."/>
            <person name="Larsen T.O."/>
            <person name="Grigoriev I.V."/>
            <person name="Baker S.E."/>
            <person name="Andersen M.R."/>
            <person name="Nordberg H.P."/>
            <person name="Cantor M.N."/>
            <person name="Hua S.X."/>
        </authorList>
    </citation>
    <scope>NUCLEOTIDE SEQUENCE [LARGE SCALE GENOMIC DNA]</scope>
    <source>
        <strain evidence="8 9">CBS 102.13</strain>
    </source>
</reference>
<dbReference type="PANTHER" id="PTHR22950:SF683">
    <property type="entry name" value="AMINO ACID TRANSPORTER (EUROFUNG)"/>
    <property type="match status" value="1"/>
</dbReference>
<feature type="transmembrane region" description="Helical" evidence="6">
    <location>
        <begin position="66"/>
        <end position="85"/>
    </location>
</feature>
<keyword evidence="9" id="KW-1185">Reference proteome</keyword>
<dbReference type="RefSeq" id="XP_024669420.1">
    <property type="nucleotide sequence ID" value="XM_024813750.1"/>
</dbReference>
<feature type="transmembrane region" description="Helical" evidence="6">
    <location>
        <begin position="373"/>
        <end position="396"/>
    </location>
</feature>
<protein>
    <submittedName>
        <fullName evidence="8">Transmembrane amino acid transporter protein-domain-containing protein</fullName>
    </submittedName>
</protein>
<comment type="subcellular location">
    <subcellularLocation>
        <location evidence="1">Membrane</location>
        <topology evidence="1">Multi-pass membrane protein</topology>
    </subcellularLocation>
</comment>
<feature type="transmembrane region" description="Helical" evidence="6">
    <location>
        <begin position="417"/>
        <end position="442"/>
    </location>
</feature>
<evidence type="ECO:0000259" key="7">
    <source>
        <dbReference type="Pfam" id="PF01490"/>
    </source>
</evidence>
<feature type="transmembrane region" description="Helical" evidence="6">
    <location>
        <begin position="344"/>
        <end position="367"/>
    </location>
</feature>
<dbReference type="GO" id="GO:0016020">
    <property type="term" value="C:membrane"/>
    <property type="evidence" value="ECO:0007669"/>
    <property type="project" value="UniProtKB-SubCell"/>
</dbReference>
<dbReference type="PANTHER" id="PTHR22950">
    <property type="entry name" value="AMINO ACID TRANSPORTER"/>
    <property type="match status" value="1"/>
</dbReference>
<dbReference type="Gene3D" id="1.20.1740.10">
    <property type="entry name" value="Amino acid/polyamine transporter I"/>
    <property type="match status" value="1"/>
</dbReference>